<dbReference type="InterPro" id="IPR036390">
    <property type="entry name" value="WH_DNA-bd_sf"/>
</dbReference>
<accession>A0A4R2JKW8</accession>
<evidence type="ECO:0000259" key="4">
    <source>
        <dbReference type="PROSITE" id="PS51118"/>
    </source>
</evidence>
<dbReference type="OrthoDB" id="9792527at2"/>
<comment type="caution">
    <text evidence="5">The sequence shown here is derived from an EMBL/GenBank/DDBJ whole genome shotgun (WGS) entry which is preliminary data.</text>
</comment>
<dbReference type="Proteomes" id="UP000295680">
    <property type="component" value="Unassembled WGS sequence"/>
</dbReference>
<dbReference type="PANTHER" id="PTHR33204">
    <property type="entry name" value="TRANSCRIPTIONAL REGULATOR, MARR FAMILY"/>
    <property type="match status" value="1"/>
</dbReference>
<proteinExistence type="predicted"/>
<keyword evidence="2" id="KW-0238">DNA-binding</keyword>
<dbReference type="RefSeq" id="WP_132117420.1">
    <property type="nucleotide sequence ID" value="NZ_SLWS01000004.1"/>
</dbReference>
<dbReference type="Pfam" id="PF01638">
    <property type="entry name" value="HxlR"/>
    <property type="match status" value="1"/>
</dbReference>
<dbReference type="GO" id="GO:0003677">
    <property type="term" value="F:DNA binding"/>
    <property type="evidence" value="ECO:0007669"/>
    <property type="project" value="UniProtKB-KW"/>
</dbReference>
<dbReference type="PANTHER" id="PTHR33204:SF18">
    <property type="entry name" value="TRANSCRIPTIONAL REGULATORY PROTEIN"/>
    <property type="match status" value="1"/>
</dbReference>
<protein>
    <submittedName>
        <fullName evidence="5">HxlR family transcriptional regulator</fullName>
    </submittedName>
</protein>
<dbReference type="InterPro" id="IPR036388">
    <property type="entry name" value="WH-like_DNA-bd_sf"/>
</dbReference>
<reference evidence="5 6" key="1">
    <citation type="submission" date="2019-03" db="EMBL/GenBank/DDBJ databases">
        <title>Genomic Encyclopedia of Type Strains, Phase IV (KMG-IV): sequencing the most valuable type-strain genomes for metagenomic binning, comparative biology and taxonomic classification.</title>
        <authorList>
            <person name="Goeker M."/>
        </authorList>
    </citation>
    <scope>NUCLEOTIDE SEQUENCE [LARGE SCALE GENOMIC DNA]</scope>
    <source>
        <strain evidence="5 6">DSM 45934</strain>
    </source>
</reference>
<dbReference type="PROSITE" id="PS51118">
    <property type="entry name" value="HTH_HXLR"/>
    <property type="match status" value="1"/>
</dbReference>
<dbReference type="AlphaFoldDB" id="A0A4R2JKW8"/>
<evidence type="ECO:0000313" key="5">
    <source>
        <dbReference type="EMBL" id="TCO59487.1"/>
    </source>
</evidence>
<feature type="domain" description="HTH hxlR-type" evidence="4">
    <location>
        <begin position="18"/>
        <end position="113"/>
    </location>
</feature>
<dbReference type="EMBL" id="SLWS01000004">
    <property type="protein sequence ID" value="TCO59487.1"/>
    <property type="molecule type" value="Genomic_DNA"/>
</dbReference>
<dbReference type="Gene3D" id="1.10.10.10">
    <property type="entry name" value="Winged helix-like DNA-binding domain superfamily/Winged helix DNA-binding domain"/>
    <property type="match status" value="1"/>
</dbReference>
<organism evidence="5 6">
    <name type="scientific">Actinocrispum wychmicini</name>
    <dbReference type="NCBI Taxonomy" id="1213861"/>
    <lineage>
        <taxon>Bacteria</taxon>
        <taxon>Bacillati</taxon>
        <taxon>Actinomycetota</taxon>
        <taxon>Actinomycetes</taxon>
        <taxon>Pseudonocardiales</taxon>
        <taxon>Pseudonocardiaceae</taxon>
        <taxon>Actinocrispum</taxon>
    </lineage>
</organism>
<evidence type="ECO:0000256" key="3">
    <source>
        <dbReference type="ARBA" id="ARBA00023163"/>
    </source>
</evidence>
<sequence>MDKVQHDSKSPRSYGQFCALARALDIVGERWTLLIVRELLPGPMRYTELKTSLGGIATNLLAERLRALESNGIVQRRLGDAGVLYALTPWGAALREPMEALGRWGAPLVMTGRNDDSFQPRWLVLALPGLLRGITATPPVELGVETDGFLIVLRIDEDGPSAIVGPDQQPDTIFTAAPEVVIGLAAGGLTIEQALSLGDLKGDKRTLSTVFPPGRAIAVTGVSPSATDD</sequence>
<dbReference type="InterPro" id="IPR002577">
    <property type="entry name" value="HTH_HxlR"/>
</dbReference>
<evidence type="ECO:0000256" key="2">
    <source>
        <dbReference type="ARBA" id="ARBA00023125"/>
    </source>
</evidence>
<keyword evidence="6" id="KW-1185">Reference proteome</keyword>
<keyword evidence="3" id="KW-0804">Transcription</keyword>
<evidence type="ECO:0000256" key="1">
    <source>
        <dbReference type="ARBA" id="ARBA00023015"/>
    </source>
</evidence>
<name>A0A4R2JKW8_9PSEU</name>
<evidence type="ECO:0000313" key="6">
    <source>
        <dbReference type="Proteomes" id="UP000295680"/>
    </source>
</evidence>
<dbReference type="SUPFAM" id="SSF46785">
    <property type="entry name" value="Winged helix' DNA-binding domain"/>
    <property type="match status" value="1"/>
</dbReference>
<keyword evidence="1" id="KW-0805">Transcription regulation</keyword>
<gene>
    <name evidence="5" type="ORF">EV192_104329</name>
</gene>